<protein>
    <submittedName>
        <fullName evidence="2">Uncharacterized protein</fullName>
    </submittedName>
</protein>
<proteinExistence type="predicted"/>
<dbReference type="Proteomes" id="UP000634476">
    <property type="component" value="Unassembled WGS sequence"/>
</dbReference>
<dbReference type="EMBL" id="BOOK01000012">
    <property type="protein sequence ID" value="GIH99868.1"/>
    <property type="molecule type" value="Genomic_DNA"/>
</dbReference>
<keyword evidence="3" id="KW-1185">Reference proteome</keyword>
<feature type="compositionally biased region" description="Polar residues" evidence="1">
    <location>
        <begin position="32"/>
        <end position="48"/>
    </location>
</feature>
<feature type="region of interest" description="Disordered" evidence="1">
    <location>
        <begin position="1"/>
        <end position="23"/>
    </location>
</feature>
<name>A0A8J3T2H2_9ACTN</name>
<evidence type="ECO:0000256" key="1">
    <source>
        <dbReference type="SAM" id="MobiDB-lite"/>
    </source>
</evidence>
<gene>
    <name evidence="2" type="ORF">Pta02_18770</name>
</gene>
<organism evidence="2 3">
    <name type="scientific">Planobispora takensis</name>
    <dbReference type="NCBI Taxonomy" id="1367882"/>
    <lineage>
        <taxon>Bacteria</taxon>
        <taxon>Bacillati</taxon>
        <taxon>Actinomycetota</taxon>
        <taxon>Actinomycetes</taxon>
        <taxon>Streptosporangiales</taxon>
        <taxon>Streptosporangiaceae</taxon>
        <taxon>Planobispora</taxon>
    </lineage>
</organism>
<dbReference type="AlphaFoldDB" id="A0A8J3T2H2"/>
<evidence type="ECO:0000313" key="2">
    <source>
        <dbReference type="EMBL" id="GIH99868.1"/>
    </source>
</evidence>
<reference evidence="2" key="1">
    <citation type="submission" date="2021-01" db="EMBL/GenBank/DDBJ databases">
        <title>Whole genome shotgun sequence of Planobispora takensis NBRC 109077.</title>
        <authorList>
            <person name="Komaki H."/>
            <person name="Tamura T."/>
        </authorList>
    </citation>
    <scope>NUCLEOTIDE SEQUENCE</scope>
    <source>
        <strain evidence="2">NBRC 109077</strain>
    </source>
</reference>
<sequence>MTATPVSSTATTLPAPVMPASRVRSPPISETLWVSTGGTGRSSVTLTTPGRRVSRSSAAWSTLKVTTGSRDSLCSTRPELAASGISCRVLVTTFTLTRPPPATRSRNP</sequence>
<feature type="compositionally biased region" description="Polar residues" evidence="1">
    <location>
        <begin position="1"/>
        <end position="12"/>
    </location>
</feature>
<accession>A0A8J3T2H2</accession>
<feature type="region of interest" description="Disordered" evidence="1">
    <location>
        <begin position="31"/>
        <end position="50"/>
    </location>
</feature>
<evidence type="ECO:0000313" key="3">
    <source>
        <dbReference type="Proteomes" id="UP000634476"/>
    </source>
</evidence>
<comment type="caution">
    <text evidence="2">The sequence shown here is derived from an EMBL/GenBank/DDBJ whole genome shotgun (WGS) entry which is preliminary data.</text>
</comment>